<feature type="transmembrane region" description="Helical" evidence="1">
    <location>
        <begin position="16"/>
        <end position="45"/>
    </location>
</feature>
<reference evidence="2 3" key="1">
    <citation type="submission" date="2024-02" db="EMBL/GenBank/DDBJ databases">
        <title>Haloferula sargassicola NBRC 104335.</title>
        <authorList>
            <person name="Ichikawa N."/>
            <person name="Katano-Makiyama Y."/>
            <person name="Hidaka K."/>
        </authorList>
    </citation>
    <scope>NUCLEOTIDE SEQUENCE [LARGE SCALE GENOMIC DNA]</scope>
    <source>
        <strain evidence="2 3">NBRC 104335</strain>
    </source>
</reference>
<evidence type="ECO:0000256" key="1">
    <source>
        <dbReference type="SAM" id="Phobius"/>
    </source>
</evidence>
<comment type="caution">
    <text evidence="2">The sequence shown here is derived from an EMBL/GenBank/DDBJ whole genome shotgun (WGS) entry which is preliminary data.</text>
</comment>
<name>A0ABP9URY1_9BACT</name>
<protein>
    <submittedName>
        <fullName evidence="2">Uncharacterized protein</fullName>
    </submittedName>
</protein>
<dbReference type="Proteomes" id="UP001476282">
    <property type="component" value="Unassembled WGS sequence"/>
</dbReference>
<accession>A0ABP9URY1</accession>
<evidence type="ECO:0000313" key="2">
    <source>
        <dbReference type="EMBL" id="GAA5483457.1"/>
    </source>
</evidence>
<feature type="transmembrane region" description="Helical" evidence="1">
    <location>
        <begin position="65"/>
        <end position="85"/>
    </location>
</feature>
<gene>
    <name evidence="2" type="ORF">Hsar01_02690</name>
</gene>
<dbReference type="EMBL" id="BAABRI010000014">
    <property type="protein sequence ID" value="GAA5483457.1"/>
    <property type="molecule type" value="Genomic_DNA"/>
</dbReference>
<proteinExistence type="predicted"/>
<sequence length="244" mass="27557">MESVAPDARRKKFRPLLVIALALFGWAFLLGFGPVVWLLLLGWHLATGWIRHPWVNFPHLDWDPLTLALSIGSATLAIFLLHRFIRRHWAQRFSVTLRIAATLLTATAAAIAMTGIVHELAWLGRSKVITTNHRFSKTHTVSSARQLHLILTELAEEGVFPRTVEEIVEFYPAALPVISYRIESENDRREPFSLLQPGADLRKLPPRTPVIAAFGLEESRHLIVYADGTTEFVPAYRFEALLSP</sequence>
<keyword evidence="1" id="KW-1133">Transmembrane helix</keyword>
<organism evidence="2 3">
    <name type="scientific">Haloferula sargassicola</name>
    <dbReference type="NCBI Taxonomy" id="490096"/>
    <lineage>
        <taxon>Bacteria</taxon>
        <taxon>Pseudomonadati</taxon>
        <taxon>Verrucomicrobiota</taxon>
        <taxon>Verrucomicrobiia</taxon>
        <taxon>Verrucomicrobiales</taxon>
        <taxon>Verrucomicrobiaceae</taxon>
        <taxon>Haloferula</taxon>
    </lineage>
</organism>
<feature type="transmembrane region" description="Helical" evidence="1">
    <location>
        <begin position="97"/>
        <end position="117"/>
    </location>
</feature>
<keyword evidence="3" id="KW-1185">Reference proteome</keyword>
<keyword evidence="1" id="KW-0472">Membrane</keyword>
<keyword evidence="1" id="KW-0812">Transmembrane</keyword>
<evidence type="ECO:0000313" key="3">
    <source>
        <dbReference type="Proteomes" id="UP001476282"/>
    </source>
</evidence>